<dbReference type="RefSeq" id="XP_033776351.1">
    <property type="nucleotide sequence ID" value="XM_033920460.1"/>
</dbReference>
<gene>
    <name evidence="3" type="primary">LOC117348385</name>
</gene>
<evidence type="ECO:0000313" key="2">
    <source>
        <dbReference type="Proteomes" id="UP000515159"/>
    </source>
</evidence>
<dbReference type="Proteomes" id="UP000515159">
    <property type="component" value="Chromosome 14"/>
</dbReference>
<dbReference type="InParanoid" id="A0A6P8PL78"/>
<feature type="compositionally biased region" description="Basic residues" evidence="1">
    <location>
        <begin position="211"/>
        <end position="232"/>
    </location>
</feature>
<feature type="region of interest" description="Disordered" evidence="1">
    <location>
        <begin position="586"/>
        <end position="651"/>
    </location>
</feature>
<evidence type="ECO:0000256" key="1">
    <source>
        <dbReference type="SAM" id="MobiDB-lite"/>
    </source>
</evidence>
<feature type="region of interest" description="Disordered" evidence="1">
    <location>
        <begin position="130"/>
        <end position="338"/>
    </location>
</feature>
<dbReference type="Gene3D" id="1.10.287.3160">
    <property type="match status" value="1"/>
</dbReference>
<protein>
    <submittedName>
        <fullName evidence="3">Pneumococcal serine-rich repeat protein-like</fullName>
    </submittedName>
</protein>
<reference evidence="3" key="1">
    <citation type="submission" date="2025-08" db="UniProtKB">
        <authorList>
            <consortium name="RefSeq"/>
        </authorList>
    </citation>
    <scope>IDENTIFICATION</scope>
</reference>
<dbReference type="AlphaFoldDB" id="A0A6P8PL78"/>
<name>A0A6P8PL78_GEOSA</name>
<feature type="compositionally biased region" description="Low complexity" evidence="1">
    <location>
        <begin position="131"/>
        <end position="146"/>
    </location>
</feature>
<feature type="compositionally biased region" description="Low complexity" evidence="1">
    <location>
        <begin position="14"/>
        <end position="37"/>
    </location>
</feature>
<feature type="compositionally biased region" description="Basic and acidic residues" evidence="1">
    <location>
        <begin position="242"/>
        <end position="262"/>
    </location>
</feature>
<feature type="compositionally biased region" description="Low complexity" evidence="1">
    <location>
        <begin position="154"/>
        <end position="169"/>
    </location>
</feature>
<organism evidence="2 3">
    <name type="scientific">Geotrypetes seraphini</name>
    <name type="common">Gaboon caecilian</name>
    <name type="synonym">Caecilia seraphini</name>
    <dbReference type="NCBI Taxonomy" id="260995"/>
    <lineage>
        <taxon>Eukaryota</taxon>
        <taxon>Metazoa</taxon>
        <taxon>Chordata</taxon>
        <taxon>Craniata</taxon>
        <taxon>Vertebrata</taxon>
        <taxon>Euteleostomi</taxon>
        <taxon>Amphibia</taxon>
        <taxon>Gymnophiona</taxon>
        <taxon>Geotrypetes</taxon>
    </lineage>
</organism>
<dbReference type="OrthoDB" id="10688584at2759"/>
<feature type="region of interest" description="Disordered" evidence="1">
    <location>
        <begin position="1"/>
        <end position="103"/>
    </location>
</feature>
<dbReference type="KEGG" id="gsh:117348385"/>
<sequence length="651" mass="69826">MADLFAVDTPTGKASSSASASAPASTSASTSEPSAPAKPVASQKQAPGKSPLPSSVSSARKPSSGSSSAGPSTSTQPKMSKGLAPREYSIPRSPSAERPQVLPQGLTVPAFQELLRALISSELSGAIETLQQASASSSVSGAPQVVTSASGTGLSAAEAPSASASTLPSDPIRVSQPEVSVRSRDKQRRVRRISSSSSPRSSRGSSPSSKPRAKHRLKRSKRSRASSRRSRHSTPPETGALRVEELRLDNPDLLRSPIRESSRASSPGRKGRASIPRTPGGSPRGSLRRTVSPTPSRSRDRASWGSGSGGQVGYSRQASPFGSVEKSRSPSPPARTSSFSKFVHDMAKALGVDLTAGSHYTSDFLEEQDSPVPQRESPRLPLHKVLLHTLLRNLETPLTVAVVPTKMESKYRTLPPKGFDKGQLSHQSLLVESALKRTQPSRVSAAVPPGREGRTLDKFGRRLYANSQMATRVLNYAFAYSSYLRSMIKDLPDFQGVIPESHKVKFAAFASNLSQLRFYLFHAVYDAFELASRVSACAVAMRRLAWLRTLEMDPNLQERLANLPCIGSELFDDSLDAATKKLSEQERSLASLVRPKPKPPAQRPFKQPPRRYPQKSTPAFSRPPPRRPTQQGRGGPAKAAAQGVSKPAPSF</sequence>
<feature type="compositionally biased region" description="Low complexity" evidence="1">
    <location>
        <begin position="193"/>
        <end position="210"/>
    </location>
</feature>
<feature type="compositionally biased region" description="Low complexity" evidence="1">
    <location>
        <begin position="54"/>
        <end position="75"/>
    </location>
</feature>
<dbReference type="GeneID" id="117348385"/>
<feature type="compositionally biased region" description="Pro residues" evidence="1">
    <location>
        <begin position="598"/>
        <end position="607"/>
    </location>
</feature>
<evidence type="ECO:0000313" key="3">
    <source>
        <dbReference type="RefSeq" id="XP_033776351.1"/>
    </source>
</evidence>
<keyword evidence="2" id="KW-1185">Reference proteome</keyword>
<proteinExistence type="predicted"/>
<accession>A0A6P8PL78</accession>